<reference evidence="2" key="2">
    <citation type="submission" date="2017-12" db="EMBL/GenBank/DDBJ databases">
        <title>Genome sequence of the Bar-tailed Godwit (Limosa lapponica baueri).</title>
        <authorList>
            <person name="Lima N.C.B."/>
            <person name="Parody-Merino A.M."/>
            <person name="Battley P.F."/>
            <person name="Fidler A.E."/>
            <person name="Prosdocimi F."/>
        </authorList>
    </citation>
    <scope>NUCLEOTIDE SEQUENCE [LARGE SCALE GENOMIC DNA]</scope>
</reference>
<dbReference type="EMBL" id="KZ506419">
    <property type="protein sequence ID" value="PKU39742.1"/>
    <property type="molecule type" value="Genomic_DNA"/>
</dbReference>
<protein>
    <submittedName>
        <fullName evidence="1">Uncharacterized protein</fullName>
    </submittedName>
</protein>
<gene>
    <name evidence="1" type="ORF">llap_9963</name>
</gene>
<dbReference type="AlphaFoldDB" id="A0A2I0U142"/>
<accession>A0A2I0U142</accession>
<sequence>MPAQLMNISAESTVELSDQETGIDWWVHSPPVGLVWCSVSCWVISSVNWFSDTISAGTAAPERPERFIRQAYHHECSLYTFIISDPASSQEDALFLQHLKKTSQLVHVSVVCAGAEAKGSEGIWLEPVALSPGEQVTADILIKDDMRSD</sequence>
<keyword evidence="2" id="KW-1185">Reference proteome</keyword>
<organism evidence="1 2">
    <name type="scientific">Limosa lapponica baueri</name>
    <dbReference type="NCBI Taxonomy" id="1758121"/>
    <lineage>
        <taxon>Eukaryota</taxon>
        <taxon>Metazoa</taxon>
        <taxon>Chordata</taxon>
        <taxon>Craniata</taxon>
        <taxon>Vertebrata</taxon>
        <taxon>Euteleostomi</taxon>
        <taxon>Archelosauria</taxon>
        <taxon>Archosauria</taxon>
        <taxon>Dinosauria</taxon>
        <taxon>Saurischia</taxon>
        <taxon>Theropoda</taxon>
        <taxon>Coelurosauria</taxon>
        <taxon>Aves</taxon>
        <taxon>Neognathae</taxon>
        <taxon>Neoaves</taxon>
        <taxon>Charadriiformes</taxon>
        <taxon>Scolopacidae</taxon>
        <taxon>Limosa</taxon>
    </lineage>
</organism>
<proteinExistence type="predicted"/>
<reference evidence="2" key="1">
    <citation type="submission" date="2017-11" db="EMBL/GenBank/DDBJ databases">
        <authorList>
            <person name="Lima N.C."/>
            <person name="Parody-Merino A.M."/>
            <person name="Battley P.F."/>
            <person name="Fidler A.E."/>
            <person name="Prosdocimi F."/>
        </authorList>
    </citation>
    <scope>NUCLEOTIDE SEQUENCE [LARGE SCALE GENOMIC DNA]</scope>
</reference>
<name>A0A2I0U142_LIMLA</name>
<evidence type="ECO:0000313" key="2">
    <source>
        <dbReference type="Proteomes" id="UP000233556"/>
    </source>
</evidence>
<evidence type="ECO:0000313" key="1">
    <source>
        <dbReference type="EMBL" id="PKU39742.1"/>
    </source>
</evidence>
<dbReference type="Proteomes" id="UP000233556">
    <property type="component" value="Unassembled WGS sequence"/>
</dbReference>